<accession>D1YW93</accession>
<dbReference type="OrthoDB" id="146452at2157"/>
<sequence length="161" mass="18269">MYRSMLGNVRQGSKAPMFSALDVRGDMFDTRAYLGRSNLVLFFYRGYWCATCREELLGLKGEYQRISTQDSEVVAISKDSIDEAKNMAVNLQLPYKVISDPDHHIIDMYDVYDSENETAFITLFLIDKAGVVRYKRSIAGLEDVMPATEIVNKLKNLGSAF</sequence>
<evidence type="ECO:0000256" key="3">
    <source>
        <dbReference type="ARBA" id="ARBA00022862"/>
    </source>
</evidence>
<reference evidence="11 12" key="1">
    <citation type="journal article" date="2007" name="Appl. Environ. Microbiol.">
        <title>Isolation of key methanogens for global methane emission from rice paddy fields: a novel isolate affiliated with the clone cluster rice cluster I.</title>
        <authorList>
            <person name="Sakai S."/>
            <person name="Imachi H."/>
            <person name="Sekiguchi Y."/>
            <person name="Ohashi A."/>
            <person name="Harada H."/>
            <person name="Kamagata Y."/>
        </authorList>
    </citation>
    <scope>NUCLEOTIDE SEQUENCE [LARGE SCALE GENOMIC DNA]</scope>
    <source>
        <strain evidence="12">DSM 17711 / JCM 13418 / NBRC 101707 / SANAE</strain>
    </source>
</reference>
<evidence type="ECO:0000313" key="12">
    <source>
        <dbReference type="Proteomes" id="UP000001882"/>
    </source>
</evidence>
<proteinExistence type="inferred from homology"/>
<dbReference type="EC" id="1.11.1.24" evidence="1"/>
<evidence type="ECO:0000256" key="9">
    <source>
        <dbReference type="ARBA" id="ARBA00049091"/>
    </source>
</evidence>
<evidence type="ECO:0000313" key="11">
    <source>
        <dbReference type="EMBL" id="BAI60715.1"/>
    </source>
</evidence>
<evidence type="ECO:0000256" key="2">
    <source>
        <dbReference type="ARBA" id="ARBA00022559"/>
    </source>
</evidence>
<dbReference type="InterPro" id="IPR000866">
    <property type="entry name" value="AhpC/TSA"/>
</dbReference>
<dbReference type="InParanoid" id="D1YW93"/>
<dbReference type="GO" id="GO:0045454">
    <property type="term" value="P:cell redox homeostasis"/>
    <property type="evidence" value="ECO:0007669"/>
    <property type="project" value="TreeGrafter"/>
</dbReference>
<keyword evidence="3" id="KW-0049">Antioxidant</keyword>
<dbReference type="EMBL" id="AP011532">
    <property type="protein sequence ID" value="BAI60715.1"/>
    <property type="molecule type" value="Genomic_DNA"/>
</dbReference>
<reference evidence="11 12" key="2">
    <citation type="journal article" date="2008" name="Int. J. Syst. Evol. Microbiol.">
        <title>Methanocella paludicola gen. nov., sp. nov., a methane-producing archaeon, the first isolate of the lineage 'Rice Cluster I', and proposal of the new archaeal order Methanocellales ord. nov.</title>
        <authorList>
            <person name="Sakai S."/>
            <person name="Imachi H."/>
            <person name="Hanada S."/>
            <person name="Ohashi A."/>
            <person name="Harada H."/>
            <person name="Kamagata Y."/>
        </authorList>
    </citation>
    <scope>NUCLEOTIDE SEQUENCE [LARGE SCALE GENOMIC DNA]</scope>
    <source>
        <strain evidence="12">DSM 17711 / JCM 13418 / NBRC 101707 / SANAE</strain>
    </source>
</reference>
<dbReference type="PATRIC" id="fig|304371.9.peg.664"/>
<reference evidence="12" key="3">
    <citation type="journal article" date="2011" name="PLoS ONE">
        <title>Genome sequence of a mesophilic hydrogenotrophic methanogen Methanocella paludicola, the first cultivated representative of the order Methanocellales.</title>
        <authorList>
            <person name="Sakai S."/>
            <person name="Takaki Y."/>
            <person name="Shimamura S."/>
            <person name="Sekine M."/>
            <person name="Tajima T."/>
            <person name="Kosugi H."/>
            <person name="Ichikawa N."/>
            <person name="Tasumi E."/>
            <person name="Hiraki A.T."/>
            <person name="Shimizu A."/>
            <person name="Kato Y."/>
            <person name="Nishiko R."/>
            <person name="Mori K."/>
            <person name="Fujita N."/>
            <person name="Imachi H."/>
            <person name="Takai K."/>
        </authorList>
    </citation>
    <scope>NUCLEOTIDE SEQUENCE [LARGE SCALE GENOMIC DNA]</scope>
    <source>
        <strain evidence="12">DSM 17711 / JCM 13418 / NBRC 101707 / SANAE</strain>
    </source>
</reference>
<dbReference type="GO" id="GO:0005737">
    <property type="term" value="C:cytoplasm"/>
    <property type="evidence" value="ECO:0007669"/>
    <property type="project" value="TreeGrafter"/>
</dbReference>
<comment type="similarity">
    <text evidence="8">Belongs to the peroxiredoxin family. BCP/PrxQ subfamily.</text>
</comment>
<evidence type="ECO:0000256" key="5">
    <source>
        <dbReference type="ARBA" id="ARBA00023157"/>
    </source>
</evidence>
<dbReference type="Gene3D" id="3.40.30.10">
    <property type="entry name" value="Glutaredoxin"/>
    <property type="match status" value="1"/>
</dbReference>
<dbReference type="AlphaFoldDB" id="D1YW93"/>
<evidence type="ECO:0000256" key="4">
    <source>
        <dbReference type="ARBA" id="ARBA00023002"/>
    </source>
</evidence>
<evidence type="ECO:0000256" key="7">
    <source>
        <dbReference type="ARBA" id="ARBA00032824"/>
    </source>
</evidence>
<dbReference type="Proteomes" id="UP000001882">
    <property type="component" value="Chromosome"/>
</dbReference>
<evidence type="ECO:0000259" key="10">
    <source>
        <dbReference type="PROSITE" id="PS51352"/>
    </source>
</evidence>
<dbReference type="RefSeq" id="WP_012899395.1">
    <property type="nucleotide sequence ID" value="NC_013665.1"/>
</dbReference>
<dbReference type="InterPro" id="IPR050924">
    <property type="entry name" value="Peroxiredoxin_BCP/PrxQ"/>
</dbReference>
<dbReference type="InterPro" id="IPR036249">
    <property type="entry name" value="Thioredoxin-like_sf"/>
</dbReference>
<dbReference type="Pfam" id="PF00578">
    <property type="entry name" value="AhpC-TSA"/>
    <property type="match status" value="1"/>
</dbReference>
<protein>
    <recommendedName>
        <fullName evidence="1">thioredoxin-dependent peroxiredoxin</fullName>
        <ecNumber evidence="1">1.11.1.24</ecNumber>
    </recommendedName>
    <alternativeName>
        <fullName evidence="7">Thioredoxin peroxidase</fullName>
    </alternativeName>
</protein>
<keyword evidence="6" id="KW-0676">Redox-active center</keyword>
<name>D1YW93_METPS</name>
<dbReference type="KEGG" id="mpd:MCP_0643"/>
<dbReference type="SUPFAM" id="SSF52833">
    <property type="entry name" value="Thioredoxin-like"/>
    <property type="match status" value="1"/>
</dbReference>
<keyword evidence="2" id="KW-0575">Peroxidase</keyword>
<dbReference type="PANTHER" id="PTHR42801:SF7">
    <property type="entry name" value="SLL1159 PROTEIN"/>
    <property type="match status" value="1"/>
</dbReference>
<dbReference type="GeneID" id="8680699"/>
<comment type="catalytic activity">
    <reaction evidence="9">
        <text>a hydroperoxide + [thioredoxin]-dithiol = an alcohol + [thioredoxin]-disulfide + H2O</text>
        <dbReference type="Rhea" id="RHEA:62620"/>
        <dbReference type="Rhea" id="RHEA-COMP:10698"/>
        <dbReference type="Rhea" id="RHEA-COMP:10700"/>
        <dbReference type="ChEBI" id="CHEBI:15377"/>
        <dbReference type="ChEBI" id="CHEBI:29950"/>
        <dbReference type="ChEBI" id="CHEBI:30879"/>
        <dbReference type="ChEBI" id="CHEBI:35924"/>
        <dbReference type="ChEBI" id="CHEBI:50058"/>
        <dbReference type="EC" id="1.11.1.24"/>
    </reaction>
</comment>
<dbReference type="eggNOG" id="arCOG00310">
    <property type="taxonomic scope" value="Archaea"/>
</dbReference>
<organism evidence="11 12">
    <name type="scientific">Methanocella paludicola (strain DSM 17711 / JCM 13418 / NBRC 101707 / SANAE)</name>
    <dbReference type="NCBI Taxonomy" id="304371"/>
    <lineage>
        <taxon>Archaea</taxon>
        <taxon>Methanobacteriati</taxon>
        <taxon>Methanobacteriota</taxon>
        <taxon>Stenosarchaea group</taxon>
        <taxon>Methanomicrobia</taxon>
        <taxon>Methanocellales</taxon>
        <taxon>Methanocellaceae</taxon>
        <taxon>Methanocella</taxon>
    </lineage>
</organism>
<keyword evidence="5" id="KW-1015">Disulfide bond</keyword>
<keyword evidence="4" id="KW-0560">Oxidoreductase</keyword>
<feature type="domain" description="Thioredoxin" evidence="10">
    <location>
        <begin position="9"/>
        <end position="159"/>
    </location>
</feature>
<evidence type="ECO:0000256" key="8">
    <source>
        <dbReference type="ARBA" id="ARBA00038489"/>
    </source>
</evidence>
<dbReference type="PROSITE" id="PS51352">
    <property type="entry name" value="THIOREDOXIN_2"/>
    <property type="match status" value="1"/>
</dbReference>
<dbReference type="InterPro" id="IPR013766">
    <property type="entry name" value="Thioredoxin_domain"/>
</dbReference>
<evidence type="ECO:0000256" key="6">
    <source>
        <dbReference type="ARBA" id="ARBA00023284"/>
    </source>
</evidence>
<dbReference type="GO" id="GO:0034599">
    <property type="term" value="P:cellular response to oxidative stress"/>
    <property type="evidence" value="ECO:0007669"/>
    <property type="project" value="TreeGrafter"/>
</dbReference>
<dbReference type="PANTHER" id="PTHR42801">
    <property type="entry name" value="THIOREDOXIN-DEPENDENT PEROXIDE REDUCTASE"/>
    <property type="match status" value="1"/>
</dbReference>
<keyword evidence="12" id="KW-1185">Reference proteome</keyword>
<evidence type="ECO:0000256" key="1">
    <source>
        <dbReference type="ARBA" id="ARBA00013017"/>
    </source>
</evidence>
<gene>
    <name evidence="11" type="ordered locus">MCP_0643</name>
</gene>
<dbReference type="GO" id="GO:0008379">
    <property type="term" value="F:thioredoxin peroxidase activity"/>
    <property type="evidence" value="ECO:0007669"/>
    <property type="project" value="TreeGrafter"/>
</dbReference>